<evidence type="ECO:0000256" key="3">
    <source>
        <dbReference type="ARBA" id="ARBA00022475"/>
    </source>
</evidence>
<keyword evidence="5 7" id="KW-1133">Transmembrane helix</keyword>
<feature type="transmembrane region" description="Helical" evidence="7">
    <location>
        <begin position="111"/>
        <end position="131"/>
    </location>
</feature>
<evidence type="ECO:0000256" key="1">
    <source>
        <dbReference type="ARBA" id="ARBA00004651"/>
    </source>
</evidence>
<keyword evidence="6 7" id="KW-0472">Membrane</keyword>
<keyword evidence="3" id="KW-1003">Cell membrane</keyword>
<evidence type="ECO:0000256" key="4">
    <source>
        <dbReference type="ARBA" id="ARBA00022692"/>
    </source>
</evidence>
<evidence type="ECO:0000256" key="7">
    <source>
        <dbReference type="SAM" id="Phobius"/>
    </source>
</evidence>
<feature type="domain" description="Type II secretion system protein GspF" evidence="8">
    <location>
        <begin position="216"/>
        <end position="337"/>
    </location>
</feature>
<dbReference type="Pfam" id="PF00482">
    <property type="entry name" value="T2SSF"/>
    <property type="match status" value="2"/>
</dbReference>
<dbReference type="InterPro" id="IPR018076">
    <property type="entry name" value="T2SS_GspF_dom"/>
</dbReference>
<dbReference type="AlphaFoldDB" id="A0A173SST8"/>
<dbReference type="Proteomes" id="UP000095598">
    <property type="component" value="Unassembled WGS sequence"/>
</dbReference>
<feature type="transmembrane region" description="Helical" evidence="7">
    <location>
        <begin position="319"/>
        <end position="345"/>
    </location>
</feature>
<dbReference type="EMBL" id="CYXT01000009">
    <property type="protein sequence ID" value="CUM92228.1"/>
    <property type="molecule type" value="Genomic_DNA"/>
</dbReference>
<evidence type="ECO:0000313" key="9">
    <source>
        <dbReference type="EMBL" id="CUM92228.1"/>
    </source>
</evidence>
<evidence type="ECO:0000256" key="2">
    <source>
        <dbReference type="ARBA" id="ARBA00005745"/>
    </source>
</evidence>
<dbReference type="InterPro" id="IPR042094">
    <property type="entry name" value="T2SS_GspF_sf"/>
</dbReference>
<organism evidence="9 10">
    <name type="scientific">Anaerostipes hadrus</name>
    <dbReference type="NCBI Taxonomy" id="649756"/>
    <lineage>
        <taxon>Bacteria</taxon>
        <taxon>Bacillati</taxon>
        <taxon>Bacillota</taxon>
        <taxon>Clostridia</taxon>
        <taxon>Lachnospirales</taxon>
        <taxon>Lachnospiraceae</taxon>
        <taxon>Anaerostipes</taxon>
    </lineage>
</organism>
<comment type="similarity">
    <text evidence="2">Belongs to the GSP F family.</text>
</comment>
<dbReference type="PRINTS" id="PR00812">
    <property type="entry name" value="BCTERIALGSPF"/>
</dbReference>
<dbReference type="GO" id="GO:0005886">
    <property type="term" value="C:plasma membrane"/>
    <property type="evidence" value="ECO:0007669"/>
    <property type="project" value="UniProtKB-SubCell"/>
</dbReference>
<sequence length="346" mass="38940">MKKKLSNEELITFCGQMALILKSGISSLEGIYIMEDGDVQTEGREILKEIREELEMCGMLYPAMKKTGVFPEYALHMTEIGEQTGRLDETMEALAAYYQREEEILDEVKSAVTYPVAMLGMLLVIVAVLFIKVMPVFEQVYMQLGQEMTGVARQLLNIGGWMRQSAIVLVVLAVVILIIVFFVIFYKKARIEFISKIQTIGFMKKIAWKRARTRFASGMAMALKSGLDMDESLSLSEKLTDYEPLKMKIQQCQEQMKEGETFPKALKEAHIFDGMQERLMIIGYETGAVDEVMEQAADLYQKQLQDQIQKMIAVLEPTLVGILCVIVGIILLSVMLPLVGIMAGIG</sequence>
<dbReference type="Gene3D" id="1.20.81.30">
    <property type="entry name" value="Type II secretion system (T2SS), domain F"/>
    <property type="match status" value="2"/>
</dbReference>
<proteinExistence type="inferred from homology"/>
<protein>
    <submittedName>
        <fullName evidence="9">Cholera toxin secretion protein epsF</fullName>
    </submittedName>
</protein>
<accession>A0A173SST8</accession>
<comment type="subcellular location">
    <subcellularLocation>
        <location evidence="1">Cell membrane</location>
        <topology evidence="1">Multi-pass membrane protein</topology>
    </subcellularLocation>
</comment>
<evidence type="ECO:0000256" key="5">
    <source>
        <dbReference type="ARBA" id="ARBA00022989"/>
    </source>
</evidence>
<name>A0A173SST8_ANAHA</name>
<dbReference type="PANTHER" id="PTHR30012">
    <property type="entry name" value="GENERAL SECRETION PATHWAY PROTEIN"/>
    <property type="match status" value="1"/>
</dbReference>
<reference evidence="9 10" key="1">
    <citation type="submission" date="2015-09" db="EMBL/GenBank/DDBJ databases">
        <authorList>
            <consortium name="Pathogen Informatics"/>
        </authorList>
    </citation>
    <scope>NUCLEOTIDE SEQUENCE [LARGE SCALE GENOMIC DNA]</scope>
    <source>
        <strain evidence="9 10">2789STDY5608868</strain>
    </source>
</reference>
<keyword evidence="4 7" id="KW-0812">Transmembrane</keyword>
<dbReference type="RefSeq" id="WP_044924907.1">
    <property type="nucleotide sequence ID" value="NZ_CYXT01000009.1"/>
</dbReference>
<evidence type="ECO:0000259" key="8">
    <source>
        <dbReference type="Pfam" id="PF00482"/>
    </source>
</evidence>
<gene>
    <name evidence="9" type="primary">epsF</name>
    <name evidence="9" type="ORF">ERS852425_01476</name>
</gene>
<dbReference type="InterPro" id="IPR003004">
    <property type="entry name" value="GspF/PilC"/>
</dbReference>
<evidence type="ECO:0000256" key="6">
    <source>
        <dbReference type="ARBA" id="ARBA00023136"/>
    </source>
</evidence>
<evidence type="ECO:0000313" key="10">
    <source>
        <dbReference type="Proteomes" id="UP000095598"/>
    </source>
</evidence>
<dbReference type="PANTHER" id="PTHR30012:SF0">
    <property type="entry name" value="TYPE II SECRETION SYSTEM PROTEIN F-RELATED"/>
    <property type="match status" value="1"/>
</dbReference>
<feature type="domain" description="Type II secretion system protein GspF" evidence="8">
    <location>
        <begin position="13"/>
        <end position="135"/>
    </location>
</feature>
<feature type="transmembrane region" description="Helical" evidence="7">
    <location>
        <begin position="166"/>
        <end position="186"/>
    </location>
</feature>